<dbReference type="AlphaFoldDB" id="A0A2J8PV89"/>
<proteinExistence type="predicted"/>
<evidence type="ECO:0000313" key="1">
    <source>
        <dbReference type="EMBL" id="PNI87929.1"/>
    </source>
</evidence>
<comment type="caution">
    <text evidence="1">The sequence shown here is derived from an EMBL/GenBank/DDBJ whole genome shotgun (WGS) entry which is preliminary data.</text>
</comment>
<gene>
    <name evidence="1" type="ORF">CK820_G0000759</name>
</gene>
<reference evidence="1 2" key="1">
    <citation type="submission" date="2017-12" db="EMBL/GenBank/DDBJ databases">
        <title>High-resolution comparative analysis of great ape genomes.</title>
        <authorList>
            <person name="Pollen A."/>
            <person name="Hastie A."/>
            <person name="Hormozdiari F."/>
            <person name="Dougherty M."/>
            <person name="Liu R."/>
            <person name="Chaisson M."/>
            <person name="Hoppe E."/>
            <person name="Hill C."/>
            <person name="Pang A."/>
            <person name="Hillier L."/>
            <person name="Baker C."/>
            <person name="Armstrong J."/>
            <person name="Shendure J."/>
            <person name="Paten B."/>
            <person name="Wilson R."/>
            <person name="Chao H."/>
            <person name="Schneider V."/>
            <person name="Ventura M."/>
            <person name="Kronenberg Z."/>
            <person name="Murali S."/>
            <person name="Gordon D."/>
            <person name="Cantsilieris S."/>
            <person name="Munson K."/>
            <person name="Nelson B."/>
            <person name="Raja A."/>
            <person name="Underwood J."/>
            <person name="Diekhans M."/>
            <person name="Fiddes I."/>
            <person name="Haussler D."/>
            <person name="Eichler E."/>
        </authorList>
    </citation>
    <scope>NUCLEOTIDE SEQUENCE [LARGE SCALE GENOMIC DNA]</scope>
    <source>
        <strain evidence="1">Yerkes chimp pedigree #C0471</strain>
    </source>
</reference>
<accession>A0A2J8PV89</accession>
<dbReference type="EMBL" id="NBAG03000210">
    <property type="protein sequence ID" value="PNI87929.1"/>
    <property type="molecule type" value="Genomic_DNA"/>
</dbReference>
<feature type="non-terminal residue" evidence="1">
    <location>
        <position position="54"/>
    </location>
</feature>
<dbReference type="Proteomes" id="UP000236370">
    <property type="component" value="Unassembled WGS sequence"/>
</dbReference>
<dbReference type="SUPFAM" id="SSF48403">
    <property type="entry name" value="Ankyrin repeat"/>
    <property type="match status" value="1"/>
</dbReference>
<dbReference type="InterPro" id="IPR036770">
    <property type="entry name" value="Ankyrin_rpt-contain_sf"/>
</dbReference>
<name>A0A2J8PV89_PANTR</name>
<dbReference type="Gene3D" id="1.25.40.20">
    <property type="entry name" value="Ankyrin repeat-containing domain"/>
    <property type="match status" value="1"/>
</dbReference>
<sequence length="54" mass="5664">MSQQDAVAALSERLLVAAYKGQTENVVQLINKGAKVAVTKGDQTALHRATVVGN</sequence>
<evidence type="ECO:0000313" key="2">
    <source>
        <dbReference type="Proteomes" id="UP000236370"/>
    </source>
</evidence>
<organism evidence="1 2">
    <name type="scientific">Pan troglodytes</name>
    <name type="common">Chimpanzee</name>
    <dbReference type="NCBI Taxonomy" id="9598"/>
    <lineage>
        <taxon>Eukaryota</taxon>
        <taxon>Metazoa</taxon>
        <taxon>Chordata</taxon>
        <taxon>Craniata</taxon>
        <taxon>Vertebrata</taxon>
        <taxon>Euteleostomi</taxon>
        <taxon>Mammalia</taxon>
        <taxon>Eutheria</taxon>
        <taxon>Euarchontoglires</taxon>
        <taxon>Primates</taxon>
        <taxon>Haplorrhini</taxon>
        <taxon>Catarrhini</taxon>
        <taxon>Hominidae</taxon>
        <taxon>Pan</taxon>
    </lineage>
</organism>
<protein>
    <submittedName>
        <fullName evidence="1">ANKRD6 isoform 21</fullName>
    </submittedName>
</protein>